<feature type="non-terminal residue" evidence="2">
    <location>
        <position position="48"/>
    </location>
</feature>
<reference evidence="2" key="1">
    <citation type="journal article" date="2014" name="Front. Microbiol.">
        <title>High frequency of phylogenetically diverse reductive dehalogenase-homologous genes in deep subseafloor sedimentary metagenomes.</title>
        <authorList>
            <person name="Kawai M."/>
            <person name="Futagami T."/>
            <person name="Toyoda A."/>
            <person name="Takaki Y."/>
            <person name="Nishi S."/>
            <person name="Hori S."/>
            <person name="Arai W."/>
            <person name="Tsubouchi T."/>
            <person name="Morono Y."/>
            <person name="Uchiyama I."/>
            <person name="Ito T."/>
            <person name="Fujiyama A."/>
            <person name="Inagaki F."/>
            <person name="Takami H."/>
        </authorList>
    </citation>
    <scope>NUCLEOTIDE SEQUENCE</scope>
    <source>
        <strain evidence="2">Expedition CK06-06</strain>
    </source>
</reference>
<evidence type="ECO:0000256" key="1">
    <source>
        <dbReference type="SAM" id="Phobius"/>
    </source>
</evidence>
<gene>
    <name evidence="2" type="ORF">S12H4_60485</name>
</gene>
<keyword evidence="1" id="KW-0472">Membrane</keyword>
<proteinExistence type="predicted"/>
<keyword evidence="1" id="KW-0812">Transmembrane</keyword>
<name>X1UZT2_9ZZZZ</name>
<protein>
    <submittedName>
        <fullName evidence="2">Uncharacterized protein</fullName>
    </submittedName>
</protein>
<evidence type="ECO:0000313" key="2">
    <source>
        <dbReference type="EMBL" id="GAJ22949.1"/>
    </source>
</evidence>
<feature type="transmembrane region" description="Helical" evidence="1">
    <location>
        <begin position="6"/>
        <end position="24"/>
    </location>
</feature>
<accession>X1UZT2</accession>
<keyword evidence="1" id="KW-1133">Transmembrane helix</keyword>
<sequence>MKIFGTIILIVILAVGSYLGYQYYQGWKNKEIERSKELQIIELLQKQQ</sequence>
<organism evidence="2">
    <name type="scientific">marine sediment metagenome</name>
    <dbReference type="NCBI Taxonomy" id="412755"/>
    <lineage>
        <taxon>unclassified sequences</taxon>
        <taxon>metagenomes</taxon>
        <taxon>ecological metagenomes</taxon>
    </lineage>
</organism>
<dbReference type="EMBL" id="BARW01039824">
    <property type="protein sequence ID" value="GAJ22949.1"/>
    <property type="molecule type" value="Genomic_DNA"/>
</dbReference>
<dbReference type="AlphaFoldDB" id="X1UZT2"/>
<comment type="caution">
    <text evidence="2">The sequence shown here is derived from an EMBL/GenBank/DDBJ whole genome shotgun (WGS) entry which is preliminary data.</text>
</comment>